<dbReference type="InterPro" id="IPR016162">
    <property type="entry name" value="Ald_DH_N"/>
</dbReference>
<name>A0A438DMZ1_VITVI</name>
<evidence type="ECO:0000313" key="7">
    <source>
        <dbReference type="Proteomes" id="UP000288805"/>
    </source>
</evidence>
<protein>
    <submittedName>
        <fullName evidence="6">Succinate-semialdehyde dehydrogenase, mitochondrial</fullName>
    </submittedName>
</protein>
<organism evidence="6 7">
    <name type="scientific">Vitis vinifera</name>
    <name type="common">Grape</name>
    <dbReference type="NCBI Taxonomy" id="29760"/>
    <lineage>
        <taxon>Eukaryota</taxon>
        <taxon>Viridiplantae</taxon>
        <taxon>Streptophyta</taxon>
        <taxon>Embryophyta</taxon>
        <taxon>Tracheophyta</taxon>
        <taxon>Spermatophyta</taxon>
        <taxon>Magnoliopsida</taxon>
        <taxon>eudicotyledons</taxon>
        <taxon>Gunneridae</taxon>
        <taxon>Pentapetalae</taxon>
        <taxon>rosids</taxon>
        <taxon>Vitales</taxon>
        <taxon>Vitaceae</taxon>
        <taxon>Viteae</taxon>
        <taxon>Vitis</taxon>
    </lineage>
</organism>
<evidence type="ECO:0000256" key="3">
    <source>
        <dbReference type="RuleBase" id="RU003345"/>
    </source>
</evidence>
<dbReference type="CDD" id="cd01650">
    <property type="entry name" value="RT_nLTR_like"/>
    <property type="match status" value="1"/>
</dbReference>
<reference evidence="6 7" key="1">
    <citation type="journal article" date="2018" name="PLoS Genet.">
        <title>Population sequencing reveals clonal diversity and ancestral inbreeding in the grapevine cultivar Chardonnay.</title>
        <authorList>
            <person name="Roach M.J."/>
            <person name="Johnson D.L."/>
            <person name="Bohlmann J."/>
            <person name="van Vuuren H.J."/>
            <person name="Jones S.J."/>
            <person name="Pretorius I.S."/>
            <person name="Schmidt S.A."/>
            <person name="Borneman A.R."/>
        </authorList>
    </citation>
    <scope>NUCLEOTIDE SEQUENCE [LARGE SCALE GENOMIC DNA]</scope>
    <source>
        <strain evidence="7">cv. Chardonnay</strain>
        <tissue evidence="6">Leaf</tissue>
    </source>
</reference>
<dbReference type="InterPro" id="IPR000477">
    <property type="entry name" value="RT_dom"/>
</dbReference>
<evidence type="ECO:0000313" key="6">
    <source>
        <dbReference type="EMBL" id="RVW36816.1"/>
    </source>
</evidence>
<dbReference type="Pfam" id="PF00078">
    <property type="entry name" value="RVT_1"/>
    <property type="match status" value="1"/>
</dbReference>
<dbReference type="PROSITE" id="PS00687">
    <property type="entry name" value="ALDEHYDE_DEHYDR_GLU"/>
    <property type="match status" value="1"/>
</dbReference>
<dbReference type="SUPFAM" id="SSF56672">
    <property type="entry name" value="DNA/RNA polymerases"/>
    <property type="match status" value="1"/>
</dbReference>
<evidence type="ECO:0000256" key="2">
    <source>
        <dbReference type="PROSITE-ProRule" id="PRU10007"/>
    </source>
</evidence>
<feature type="active site" evidence="2">
    <location>
        <position position="1765"/>
    </location>
</feature>
<feature type="compositionally biased region" description="Basic and acidic residues" evidence="4">
    <location>
        <begin position="181"/>
        <end position="195"/>
    </location>
</feature>
<dbReference type="InterPro" id="IPR020847">
    <property type="entry name" value="AP_endonuclease_F1_BS"/>
</dbReference>
<dbReference type="GO" id="GO:0004519">
    <property type="term" value="F:endonuclease activity"/>
    <property type="evidence" value="ECO:0007669"/>
    <property type="project" value="InterPro"/>
</dbReference>
<feature type="compositionally biased region" description="Basic and acidic residues" evidence="4">
    <location>
        <begin position="145"/>
        <end position="157"/>
    </location>
</feature>
<dbReference type="Pfam" id="PF03372">
    <property type="entry name" value="Exo_endo_phos"/>
    <property type="match status" value="1"/>
</dbReference>
<dbReference type="PROSITE" id="PS00726">
    <property type="entry name" value="AP_NUCLEASE_F1_1"/>
    <property type="match status" value="1"/>
</dbReference>
<gene>
    <name evidence="6" type="primary">ALDH5F1_7</name>
    <name evidence="6" type="ORF">CK203_114233</name>
</gene>
<dbReference type="InterPro" id="IPR005135">
    <property type="entry name" value="Endo/exonuclease/phosphatase"/>
</dbReference>
<comment type="similarity">
    <text evidence="1 3">Belongs to the aldehyde dehydrogenase family.</text>
</comment>
<dbReference type="Pfam" id="PF00171">
    <property type="entry name" value="Aldedh"/>
    <property type="match status" value="2"/>
</dbReference>
<dbReference type="GO" id="GO:0016491">
    <property type="term" value="F:oxidoreductase activity"/>
    <property type="evidence" value="ECO:0007669"/>
    <property type="project" value="UniProtKB-KW"/>
</dbReference>
<dbReference type="InterPro" id="IPR015590">
    <property type="entry name" value="Aldehyde_DH_dom"/>
</dbReference>
<dbReference type="PROSITE" id="PS50878">
    <property type="entry name" value="RT_POL"/>
    <property type="match status" value="1"/>
</dbReference>
<evidence type="ECO:0000259" key="5">
    <source>
        <dbReference type="PROSITE" id="PS50878"/>
    </source>
</evidence>
<accession>A0A438DMZ1</accession>
<dbReference type="PANTHER" id="PTHR33116">
    <property type="entry name" value="REVERSE TRANSCRIPTASE ZINC-BINDING DOMAIN-CONTAINING PROTEIN-RELATED-RELATED"/>
    <property type="match status" value="1"/>
</dbReference>
<dbReference type="Pfam" id="PF13966">
    <property type="entry name" value="zf-RVT"/>
    <property type="match status" value="1"/>
</dbReference>
<evidence type="ECO:0000256" key="4">
    <source>
        <dbReference type="SAM" id="MobiDB-lite"/>
    </source>
</evidence>
<dbReference type="InterPro" id="IPR036691">
    <property type="entry name" value="Endo/exonu/phosph_ase_sf"/>
</dbReference>
<dbReference type="SUPFAM" id="SSF53720">
    <property type="entry name" value="ALDH-like"/>
    <property type="match status" value="1"/>
</dbReference>
<feature type="domain" description="Reverse transcriptase" evidence="5">
    <location>
        <begin position="986"/>
        <end position="1266"/>
    </location>
</feature>
<dbReference type="InterPro" id="IPR029510">
    <property type="entry name" value="Ald_DH_CS_GLU"/>
</dbReference>
<dbReference type="EMBL" id="QGNW01001558">
    <property type="protein sequence ID" value="RVW36816.1"/>
    <property type="molecule type" value="Genomic_DNA"/>
</dbReference>
<dbReference type="InterPro" id="IPR043502">
    <property type="entry name" value="DNA/RNA_pol_sf"/>
</dbReference>
<dbReference type="InterPro" id="IPR016161">
    <property type="entry name" value="Ald_DH/histidinol_DH"/>
</dbReference>
<evidence type="ECO:0000256" key="1">
    <source>
        <dbReference type="ARBA" id="ARBA00009986"/>
    </source>
</evidence>
<dbReference type="SUPFAM" id="SSF56219">
    <property type="entry name" value="DNase I-like"/>
    <property type="match status" value="1"/>
</dbReference>
<dbReference type="Gene3D" id="3.40.605.10">
    <property type="entry name" value="Aldehyde Dehydrogenase, Chain A, domain 1"/>
    <property type="match status" value="1"/>
</dbReference>
<dbReference type="InterPro" id="IPR026960">
    <property type="entry name" value="RVT-Znf"/>
</dbReference>
<dbReference type="PANTHER" id="PTHR33116:SF78">
    <property type="entry name" value="OS12G0587133 PROTEIN"/>
    <property type="match status" value="1"/>
</dbReference>
<keyword evidence="3" id="KW-0560">Oxidoreductase</keyword>
<dbReference type="GO" id="GO:0006281">
    <property type="term" value="P:DNA repair"/>
    <property type="evidence" value="ECO:0007669"/>
    <property type="project" value="InterPro"/>
</dbReference>
<dbReference type="Proteomes" id="UP000288805">
    <property type="component" value="Unassembled WGS sequence"/>
</dbReference>
<feature type="region of interest" description="Disordered" evidence="4">
    <location>
        <begin position="296"/>
        <end position="315"/>
    </location>
</feature>
<feature type="region of interest" description="Disordered" evidence="4">
    <location>
        <begin position="145"/>
        <end position="196"/>
    </location>
</feature>
<proteinExistence type="inferred from homology"/>
<comment type="caution">
    <text evidence="6">The sequence shown here is derived from an EMBL/GenBank/DDBJ whole genome shotgun (WGS) entry which is preliminary data.</text>
</comment>
<dbReference type="GO" id="GO:0003677">
    <property type="term" value="F:DNA binding"/>
    <property type="evidence" value="ECO:0007669"/>
    <property type="project" value="InterPro"/>
</dbReference>
<sequence>MGEPFFLLEFEDEGEAERVLNRGTRRFKDRLLHLERWNEEAGCLRDGNQTKEVWVRVVGLPLHCWSEEMFKSIGDCCGGLVGVDEATKNLSQLQWARILVKNNGNFFPGTLNLVVKSFCYAVRLWWEVQPRVSAVEPMMNLRRKEGERMREKGDEQSRAGNSGGKEKEGWRAAGADGSGYSKKEGEVGSSEKDGVEGLDSCKCGCEVTQPSNCQRLEHESTEVWVENQKVINGSRARWEKGQSSRGGEWAAHEGPLSVKKKFLGQMDNRGEKWASRVDIPLLQRDGLGLLDNRPKVVEKDGQDDGPSSFQKDGLGRLEHRSRVAGGEGQPILASVWAPSAYKSPWDELSVNARASSCLEPAEEFFAEDSLIGGMGPAAAIGTPERCSITDECFLEEASRYSLLKSSTDCVWGGRASSSSSPFSGLGGSLLEMEERCGCEVVLKEAEEELSISPLSMRQAEERMVERSTSGFFPQIDGRKEWGEEAEKNMESWSYSCLAKFCHCLGMPTEGCEREILKLLHKMRDRRDRSENLSGKKRKGQRTSRFDRELKKLEWGANDREKRKLIKDVIKTQKADLVCLQETKLQEMTSAIVRSLGVGRCLEWGALNSRGAAGGVVVFWDNRVLQLEEMEVGNYSISCRFKNVEDGFCWVFSGVYGPSVKVEKEEFLSELGAIKGLWNDPWCVAGDFNMIRFPTERSRGGRLSPSMRRFTEVIEELELRDLPLQGGMFTWSGGFNNLLKSRIDRFLISEDWEAHFRECIQGVLARPVSDHSPIILDGGGMTRGPTPFRFENMWLKEEGFKEVLRRWWEEIQISGTASYILSEKLKALKPTLKKWNTEVFGQIKVKKQEAWNSLDFWDKEERVRELSLEEEEARKEAREMYKKWVLLEETSWRQKSREIWLKEGDRNTRFFHQMANAHRRRNQMNRVKVNGRWYNEEREIKEAVCRAYQGLLADPGGWKPRIDALTFERLEEGDVEGWRSLSRRRRQFHETGSFVRSLNATFLVLIPKKGGAEDLKDYRPISLVGGLYKWLAKTLANRMKGVLAKVISTAQNAFVEGRQIMDAVLVANEAIDSIVKSNRGAILCKLDIEKAYDHVDWDFLLAVMEKMGFGERWCRWIKWCLSTVRYSVLVNGSPTGFFQSSRGLRQGDPLSPYLFVVVMEAFSVLIKKAVDGGFLAPCLIRGRRGEGVQISHLLFADDTLIFCEAKEEQLLYMGWLLMWFEAISGLRVNLEKSELIPVGRVENVDELADEFGYRVGKLPSTYLGMPLGAPFKSVAAWDGIEERFRKKLAMWKRQYISKGGRITLVRSTLANLPIYFMSIFQMPRVVRIRLEKIQRDFLWGGGALVQKPHLVKWSIVCLDKRSGGLGVKNLGAFNRALLGKWVWRFANERKALWNQVIRGKYGEERGGWRSCEPREAYGLGLWKAISKMGHKVTPFVGFVVGDGEKVKFWKDKWCETIPLSEVFPSLFALASNKEAWINEVWTAGGEGGGVWNPCFNRPFNDWEMEDVEWLLCCLEGKKVRGDEEDKVKWMASKDGDFSVKSLYRTMQPGSHAFFPSKIIWNSCVQPKLSFFAWEASWGRVLTLDRLQKRGWVMANSYGFIRLPNIGHSLAILLFSVAYHRLLNLSFAACRCCWCNYSLELSIGYDHTEGVGPALACGCTVVIKPSELTPLTALAAAELALQAGIPPGDLFGMGWCLGRQKAQNSVESGPPVLVLGAVNVVFGNAPEIGDALLASRQVRKITFTGSTAVGKKLMAGAAQTVKKVSLELGGNAPCIIFDDADLEVAVKGAVS</sequence>
<dbReference type="Gene3D" id="3.60.10.10">
    <property type="entry name" value="Endonuclease/exonuclease/phosphatase"/>
    <property type="match status" value="1"/>
</dbReference>